<feature type="domain" description="Hemerythrin-like" evidence="3">
    <location>
        <begin position="187"/>
        <end position="330"/>
    </location>
</feature>
<evidence type="ECO:0000259" key="3">
    <source>
        <dbReference type="Pfam" id="PF01814"/>
    </source>
</evidence>
<protein>
    <submittedName>
        <fullName evidence="4">Nitroreductase/quinone reductase family protein</fullName>
    </submittedName>
</protein>
<evidence type="ECO:0000256" key="1">
    <source>
        <dbReference type="ARBA" id="ARBA00008710"/>
    </source>
</evidence>
<accession>A0ABV3J0V7</accession>
<dbReference type="Pfam" id="PF01814">
    <property type="entry name" value="Hemerythrin"/>
    <property type="match status" value="1"/>
</dbReference>
<keyword evidence="5" id="KW-1185">Reference proteome</keyword>
<dbReference type="RefSeq" id="WP_366089750.1">
    <property type="nucleotide sequence ID" value="NZ_JBFASG010000032.1"/>
</dbReference>
<dbReference type="EMBL" id="JBFASG010000032">
    <property type="protein sequence ID" value="MEV4926323.1"/>
    <property type="molecule type" value="Genomic_DNA"/>
</dbReference>
<dbReference type="Gene3D" id="2.30.110.10">
    <property type="entry name" value="Electron Transport, Fmn-binding Protein, Chain A"/>
    <property type="match status" value="1"/>
</dbReference>
<dbReference type="InterPro" id="IPR004378">
    <property type="entry name" value="F420H2_quin_Rdtase"/>
</dbReference>
<evidence type="ECO:0000313" key="4">
    <source>
        <dbReference type="EMBL" id="MEV4926323.1"/>
    </source>
</evidence>
<name>A0ABV3J0V7_9ACTN</name>
<sequence>MTCKASGDVRAASGFDAHRPGGCNGWRGAWRRPKPSFNQSVIDEFRANGGKAGGPFEGGDLLLLTTTGARSGTEHTTPLGYVRHGDLLLIVGSDMGAHRHPAWYHNLLAHPLVQVEIGTERYGAVAVPAEGPRRDRLFAHVVRAAPGYGDYQANTPRVLPVVVLERTGAEAGADGPAPAPAPVRTLADKVVEVHTWLRAQLKHVRDEVDAHFAAAPDGERPEPGRTQGRVPGLGLQIRQHCLAFCQSLEFHHVSEEQHLFPAMEIHHPELGGAFERLRAEHRTVARLQQELGALPADIAGADPVRFRAELQRMPEELTAHLAYEEEVLLPPLAGIPFPPRAPKP</sequence>
<comment type="similarity">
    <text evidence="1">Belongs to the F420H(2)-dependent quinone reductase family.</text>
</comment>
<dbReference type="PANTHER" id="PTHR39428">
    <property type="entry name" value="F420H(2)-DEPENDENT QUINONE REDUCTASE RV1261C"/>
    <property type="match status" value="1"/>
</dbReference>
<dbReference type="InterPro" id="IPR012312">
    <property type="entry name" value="Hemerythrin-like"/>
</dbReference>
<dbReference type="PANTHER" id="PTHR39428:SF1">
    <property type="entry name" value="F420H(2)-DEPENDENT QUINONE REDUCTASE RV1261C"/>
    <property type="match status" value="1"/>
</dbReference>
<comment type="caution">
    <text evidence="4">The sequence shown here is derived from an EMBL/GenBank/DDBJ whole genome shotgun (WGS) entry which is preliminary data.</text>
</comment>
<comment type="catalytic activity">
    <reaction evidence="2">
        <text>oxidized coenzyme F420-(gamma-L-Glu)(n) + a quinol + H(+) = reduced coenzyme F420-(gamma-L-Glu)(n) + a quinone</text>
        <dbReference type="Rhea" id="RHEA:39663"/>
        <dbReference type="Rhea" id="RHEA-COMP:12939"/>
        <dbReference type="Rhea" id="RHEA-COMP:14378"/>
        <dbReference type="ChEBI" id="CHEBI:15378"/>
        <dbReference type="ChEBI" id="CHEBI:24646"/>
        <dbReference type="ChEBI" id="CHEBI:132124"/>
        <dbReference type="ChEBI" id="CHEBI:133980"/>
        <dbReference type="ChEBI" id="CHEBI:139511"/>
    </reaction>
</comment>
<organism evidence="4 5">
    <name type="scientific">Streptomyces roseoverticillatus</name>
    <dbReference type="NCBI Taxonomy" id="66429"/>
    <lineage>
        <taxon>Bacteria</taxon>
        <taxon>Bacillati</taxon>
        <taxon>Actinomycetota</taxon>
        <taxon>Actinomycetes</taxon>
        <taxon>Kitasatosporales</taxon>
        <taxon>Streptomycetaceae</taxon>
        <taxon>Streptomyces</taxon>
    </lineage>
</organism>
<dbReference type="InterPro" id="IPR012349">
    <property type="entry name" value="Split_barrel_FMN-bd"/>
</dbReference>
<evidence type="ECO:0000313" key="5">
    <source>
        <dbReference type="Proteomes" id="UP001552479"/>
    </source>
</evidence>
<dbReference type="CDD" id="cd12108">
    <property type="entry name" value="Hr-like"/>
    <property type="match status" value="1"/>
</dbReference>
<evidence type="ECO:0000256" key="2">
    <source>
        <dbReference type="ARBA" id="ARBA00049106"/>
    </source>
</evidence>
<dbReference type="NCBIfam" id="TIGR00026">
    <property type="entry name" value="hi_GC_TIGR00026"/>
    <property type="match status" value="1"/>
</dbReference>
<reference evidence="4 5" key="1">
    <citation type="submission" date="2024-06" db="EMBL/GenBank/DDBJ databases">
        <title>The Natural Products Discovery Center: Release of the First 8490 Sequenced Strains for Exploring Actinobacteria Biosynthetic Diversity.</title>
        <authorList>
            <person name="Kalkreuter E."/>
            <person name="Kautsar S.A."/>
            <person name="Yang D."/>
            <person name="Bader C.D."/>
            <person name="Teijaro C.N."/>
            <person name="Fluegel L."/>
            <person name="Davis C.M."/>
            <person name="Simpson J.R."/>
            <person name="Lauterbach L."/>
            <person name="Steele A.D."/>
            <person name="Gui C."/>
            <person name="Meng S."/>
            <person name="Li G."/>
            <person name="Viehrig K."/>
            <person name="Ye F."/>
            <person name="Su P."/>
            <person name="Kiefer A.F."/>
            <person name="Nichols A."/>
            <person name="Cepeda A.J."/>
            <person name="Yan W."/>
            <person name="Fan B."/>
            <person name="Jiang Y."/>
            <person name="Adhikari A."/>
            <person name="Zheng C.-J."/>
            <person name="Schuster L."/>
            <person name="Cowan T.M."/>
            <person name="Smanski M.J."/>
            <person name="Chevrette M.G."/>
            <person name="De Carvalho L.P.S."/>
            <person name="Shen B."/>
        </authorList>
    </citation>
    <scope>NUCLEOTIDE SEQUENCE [LARGE SCALE GENOMIC DNA]</scope>
    <source>
        <strain evidence="4 5">NPDC053791</strain>
    </source>
</reference>
<proteinExistence type="inferred from homology"/>
<dbReference type="Proteomes" id="UP001552479">
    <property type="component" value="Unassembled WGS sequence"/>
</dbReference>
<gene>
    <name evidence="4" type="ORF">AB0L03_26440</name>
</gene>
<dbReference type="Pfam" id="PF04075">
    <property type="entry name" value="F420H2_quin_red"/>
    <property type="match status" value="1"/>
</dbReference>
<dbReference type="Gene3D" id="1.20.120.520">
    <property type="entry name" value="nmb1532 protein domain like"/>
    <property type="match status" value="1"/>
</dbReference>